<sequence length="329" mass="34170">MRDETHTEAAAAQAHEVSDMLSEQLAVWRAQGADKRDPGRFHRIEALALRSRAFRGDVRRVLDERLTVLVNAFAQSLGATGAESAVSAESASSTATSAASAAPAASATSTTPATSATSTASATSAEPAASAASAASADNAAPTTQRLVSPLAELTASIAQRVGTRERPAPPTTSRAAKAATPPGQTLRAGANASATDAVQPVSGATAPPTRPVTPPAPVALTPTVIATDDAFEDLDVLEYFRETWSKLSTDGNLRQSLAQVPENAGPLNSSHLVHRALSLMHDISPDYLRHFLRHADALSWLEDMETTGALGHKPAARVAAKPPRTKTR</sequence>
<name>A0A5E4S534_9BURK</name>
<dbReference type="Proteomes" id="UP000400981">
    <property type="component" value="Unassembled WGS sequence"/>
</dbReference>
<accession>A0A5E4S534</accession>
<feature type="region of interest" description="Disordered" evidence="1">
    <location>
        <begin position="159"/>
        <end position="195"/>
    </location>
</feature>
<evidence type="ECO:0000256" key="1">
    <source>
        <dbReference type="SAM" id="MobiDB-lite"/>
    </source>
</evidence>
<dbReference type="InterPro" id="IPR021549">
    <property type="entry name" value="DUF2894"/>
</dbReference>
<reference evidence="2 3" key="1">
    <citation type="submission" date="2019-08" db="EMBL/GenBank/DDBJ databases">
        <authorList>
            <person name="Peeters C."/>
        </authorList>
    </citation>
    <scope>NUCLEOTIDE SEQUENCE [LARGE SCALE GENOMIC DNA]</scope>
    <source>
        <strain evidence="2 3">LMG 31012</strain>
    </source>
</reference>
<keyword evidence="3" id="KW-1185">Reference proteome</keyword>
<gene>
    <name evidence="2" type="ORF">PEP31012_00588</name>
</gene>
<evidence type="ECO:0000313" key="2">
    <source>
        <dbReference type="EMBL" id="VVD70747.1"/>
    </source>
</evidence>
<dbReference type="RefSeq" id="WP_150587822.1">
    <property type="nucleotide sequence ID" value="NZ_CABPSH010000001.1"/>
</dbReference>
<feature type="region of interest" description="Disordered" evidence="1">
    <location>
        <begin position="100"/>
        <end position="122"/>
    </location>
</feature>
<dbReference type="AlphaFoldDB" id="A0A5E4S534"/>
<organism evidence="2 3">
    <name type="scientific">Pandoraea eparura</name>
    <dbReference type="NCBI Taxonomy" id="2508291"/>
    <lineage>
        <taxon>Bacteria</taxon>
        <taxon>Pseudomonadati</taxon>
        <taxon>Pseudomonadota</taxon>
        <taxon>Betaproteobacteria</taxon>
        <taxon>Burkholderiales</taxon>
        <taxon>Burkholderiaceae</taxon>
        <taxon>Pandoraea</taxon>
    </lineage>
</organism>
<evidence type="ECO:0008006" key="4">
    <source>
        <dbReference type="Google" id="ProtNLM"/>
    </source>
</evidence>
<dbReference type="EMBL" id="CABPSH010000001">
    <property type="protein sequence ID" value="VVD70747.1"/>
    <property type="molecule type" value="Genomic_DNA"/>
</dbReference>
<protein>
    <recommendedName>
        <fullName evidence="4">DUF2894 domain-containing protein</fullName>
    </recommendedName>
</protein>
<dbReference type="Pfam" id="PF11445">
    <property type="entry name" value="DUF2894"/>
    <property type="match status" value="1"/>
</dbReference>
<proteinExistence type="predicted"/>
<dbReference type="OrthoDB" id="6025757at2"/>
<evidence type="ECO:0000313" key="3">
    <source>
        <dbReference type="Proteomes" id="UP000400981"/>
    </source>
</evidence>